<dbReference type="EMBL" id="AONI01000010">
    <property type="protein sequence ID" value="EPX79167.1"/>
    <property type="molecule type" value="Genomic_DNA"/>
</dbReference>
<proteinExistence type="predicted"/>
<dbReference type="Proteomes" id="UP000015351">
    <property type="component" value="Unassembled WGS sequence"/>
</dbReference>
<dbReference type="HOGENOM" id="CLU_2001093_0_0_5"/>
<protein>
    <recommendedName>
        <fullName evidence="1">Regulator of ribonuclease activity B domain-containing protein</fullName>
    </recommendedName>
</protein>
<name>S9QH56_9RHOB</name>
<evidence type="ECO:0000259" key="1">
    <source>
        <dbReference type="Pfam" id="PF06877"/>
    </source>
</evidence>
<sequence>MILRLLNSIAARFRKPLKLGSPAANKLVLVEIAEQGDDGSEERHVRHFAYPLRGPDAAGKHDAVELFAEAGLDVSDAQYRGGVMGEHYAAVADTEFDQLTDSLRDEFARIGWEYDGWECAVLKR</sequence>
<evidence type="ECO:0000313" key="2">
    <source>
        <dbReference type="EMBL" id="EPX79167.1"/>
    </source>
</evidence>
<dbReference type="InterPro" id="IPR009671">
    <property type="entry name" value="RraB_dom"/>
</dbReference>
<dbReference type="Gene3D" id="3.30.70.970">
    <property type="entry name" value="RraB-like"/>
    <property type="match status" value="1"/>
</dbReference>
<dbReference type="Pfam" id="PF06877">
    <property type="entry name" value="RraB"/>
    <property type="match status" value="1"/>
</dbReference>
<reference evidence="3" key="1">
    <citation type="journal article" date="2013" name="Stand. Genomic Sci.">
        <title>Genome sequence of the Litoreibacter arenae type strain (DSM 19593(T)), a member of the Roseobacter clade isolated from sea sand.</title>
        <authorList>
            <person name="Riedel T."/>
            <person name="Fiebig A."/>
            <person name="Petersen J."/>
            <person name="Gronow S."/>
            <person name="Kyrpides N.C."/>
            <person name="Goker M."/>
            <person name="Klenk H.P."/>
        </authorList>
    </citation>
    <scope>NUCLEOTIDE SEQUENCE [LARGE SCALE GENOMIC DNA]</scope>
    <source>
        <strain evidence="3">DSM 19593</strain>
    </source>
</reference>
<dbReference type="STRING" id="1123360.thalar_01990"/>
<dbReference type="SUPFAM" id="SSF89946">
    <property type="entry name" value="Hypothetical protein VC0424"/>
    <property type="match status" value="1"/>
</dbReference>
<feature type="domain" description="Regulator of ribonuclease activity B" evidence="1">
    <location>
        <begin position="24"/>
        <end position="119"/>
    </location>
</feature>
<organism evidence="2 3">
    <name type="scientific">Litoreibacter arenae DSM 19593</name>
    <dbReference type="NCBI Taxonomy" id="1123360"/>
    <lineage>
        <taxon>Bacteria</taxon>
        <taxon>Pseudomonadati</taxon>
        <taxon>Pseudomonadota</taxon>
        <taxon>Alphaproteobacteria</taxon>
        <taxon>Rhodobacterales</taxon>
        <taxon>Roseobacteraceae</taxon>
        <taxon>Litoreibacter</taxon>
    </lineage>
</organism>
<dbReference type="OrthoDB" id="7862546at2"/>
<dbReference type="InterPro" id="IPR036701">
    <property type="entry name" value="RraB-like_sf"/>
</dbReference>
<dbReference type="AlphaFoldDB" id="S9QH56"/>
<keyword evidence="3" id="KW-1185">Reference proteome</keyword>
<dbReference type="RefSeq" id="WP_021100547.1">
    <property type="nucleotide sequence ID" value="NZ_KE557306.1"/>
</dbReference>
<accession>S9QH56</accession>
<gene>
    <name evidence="2" type="ORF">thalar_01990</name>
</gene>
<evidence type="ECO:0000313" key="3">
    <source>
        <dbReference type="Proteomes" id="UP000015351"/>
    </source>
</evidence>
<comment type="caution">
    <text evidence="2">The sequence shown here is derived from an EMBL/GenBank/DDBJ whole genome shotgun (WGS) entry which is preliminary data.</text>
</comment>